<dbReference type="EMBL" id="QROO01000001">
    <property type="protein sequence ID" value="RHL41695.1"/>
    <property type="molecule type" value="Genomic_DNA"/>
</dbReference>
<dbReference type="EMBL" id="WDER01000011">
    <property type="protein sequence ID" value="KAB6085020.1"/>
    <property type="molecule type" value="Genomic_DNA"/>
</dbReference>
<keyword evidence="1" id="KW-0732">Signal</keyword>
<organism evidence="3 5">
    <name type="scientific">Bacteroides xylanisolvens</name>
    <dbReference type="NCBI Taxonomy" id="371601"/>
    <lineage>
        <taxon>Bacteria</taxon>
        <taxon>Pseudomonadati</taxon>
        <taxon>Bacteroidota</taxon>
        <taxon>Bacteroidia</taxon>
        <taxon>Bacteroidales</taxon>
        <taxon>Bacteroidaceae</taxon>
        <taxon>Bacteroides</taxon>
    </lineage>
</organism>
<dbReference type="Proteomes" id="UP000196036">
    <property type="component" value="Unassembled WGS sequence"/>
</dbReference>
<evidence type="ECO:0000256" key="1">
    <source>
        <dbReference type="SAM" id="SignalP"/>
    </source>
</evidence>
<evidence type="ECO:0000313" key="5">
    <source>
        <dbReference type="Proteomes" id="UP000196036"/>
    </source>
</evidence>
<reference evidence="5" key="1">
    <citation type="submission" date="2017-04" db="EMBL/GenBank/DDBJ databases">
        <title>Function of individual gut microbiota members based on whole genome sequencing of pure cultures obtained from chicken caecum.</title>
        <authorList>
            <person name="Medvecky M."/>
            <person name="Cejkova D."/>
            <person name="Polansky O."/>
            <person name="Karasova D."/>
            <person name="Kubasova T."/>
            <person name="Cizek A."/>
            <person name="Rychlik I."/>
        </authorList>
    </citation>
    <scope>NUCLEOTIDE SEQUENCE [LARGE SCALE GENOMIC DNA]</scope>
    <source>
        <strain evidence="5">An109</strain>
    </source>
</reference>
<protein>
    <submittedName>
        <fullName evidence="3">Uncharacterized protein</fullName>
    </submittedName>
</protein>
<dbReference type="Proteomes" id="UP000474077">
    <property type="component" value="Unassembled WGS sequence"/>
</dbReference>
<name>A0A1Y4VWY8_9BACE</name>
<evidence type="ECO:0000313" key="7">
    <source>
        <dbReference type="Proteomes" id="UP000474077"/>
    </source>
</evidence>
<dbReference type="RefSeq" id="WP_049701284.1">
    <property type="nucleotide sequence ID" value="NZ_JADYTM010000004.1"/>
</dbReference>
<feature type="chain" id="PRO_5010984472" evidence="1">
    <location>
        <begin position="22"/>
        <end position="513"/>
    </location>
</feature>
<evidence type="ECO:0000313" key="2">
    <source>
        <dbReference type="EMBL" id="KAB6085020.1"/>
    </source>
</evidence>
<reference evidence="3" key="2">
    <citation type="journal article" date="2018" name="BMC Genomics">
        <title>Whole genome sequencing and function prediction of 133 gut anaerobes isolated from chicken caecum in pure cultures.</title>
        <authorList>
            <person name="Medvecky M."/>
            <person name="Cejkova D."/>
            <person name="Polansky O."/>
            <person name="Karasova D."/>
            <person name="Kubasova T."/>
            <person name="Cizek A."/>
            <person name="Rychlik I."/>
        </authorList>
    </citation>
    <scope>NUCLEOTIDE SEQUENCE</scope>
    <source>
        <strain evidence="3">An109</strain>
    </source>
</reference>
<reference evidence="4 6" key="3">
    <citation type="submission" date="2018-08" db="EMBL/GenBank/DDBJ databases">
        <title>A genome reference for cultivated species of the human gut microbiota.</title>
        <authorList>
            <person name="Zou Y."/>
            <person name="Xue W."/>
            <person name="Luo G."/>
        </authorList>
    </citation>
    <scope>NUCLEOTIDE SEQUENCE [LARGE SCALE GENOMIC DNA]</scope>
    <source>
        <strain evidence="4 6">AF38-2</strain>
    </source>
</reference>
<dbReference type="AlphaFoldDB" id="A0A1Y4VWY8"/>
<dbReference type="EMBL" id="NFLW01000003">
    <property type="protein sequence ID" value="OUQ73634.1"/>
    <property type="molecule type" value="Genomic_DNA"/>
</dbReference>
<comment type="caution">
    <text evidence="3">The sequence shown here is derived from an EMBL/GenBank/DDBJ whole genome shotgun (WGS) entry which is preliminary data.</text>
</comment>
<evidence type="ECO:0000313" key="4">
    <source>
        <dbReference type="EMBL" id="RHL41695.1"/>
    </source>
</evidence>
<proteinExistence type="predicted"/>
<dbReference type="Proteomes" id="UP000284495">
    <property type="component" value="Unassembled WGS sequence"/>
</dbReference>
<accession>A0A1Y4VWY8</accession>
<feature type="signal peptide" evidence="1">
    <location>
        <begin position="1"/>
        <end position="21"/>
    </location>
</feature>
<reference evidence="2 7" key="4">
    <citation type="journal article" date="2019" name="Nat. Med.">
        <title>A library of human gut bacterial isolates paired with longitudinal multiomics data enables mechanistic microbiome research.</title>
        <authorList>
            <person name="Poyet M."/>
            <person name="Groussin M."/>
            <person name="Gibbons S.M."/>
            <person name="Avila-Pacheco J."/>
            <person name="Jiang X."/>
            <person name="Kearney S.M."/>
            <person name="Perrotta A.R."/>
            <person name="Berdy B."/>
            <person name="Zhao S."/>
            <person name="Lieberman T.D."/>
            <person name="Swanson P.K."/>
            <person name="Smith M."/>
            <person name="Roesemann S."/>
            <person name="Alexander J.E."/>
            <person name="Rich S.A."/>
            <person name="Livny J."/>
            <person name="Vlamakis H."/>
            <person name="Clish C."/>
            <person name="Bullock K."/>
            <person name="Deik A."/>
            <person name="Scott J."/>
            <person name="Pierce K.A."/>
            <person name="Xavier R.J."/>
            <person name="Alm E.J."/>
        </authorList>
    </citation>
    <scope>NUCLEOTIDE SEQUENCE [LARGE SCALE GENOMIC DNA]</scope>
    <source>
        <strain evidence="2 7">BIOML-A73</strain>
    </source>
</reference>
<sequence length="513" mass="55736">MKQYIKNIMILILALPWGLLLTNCSDSESDYSDDNAYPPPTVELTSPSEIDVVEYNSTVTVSAKSFSAVGIHSIYATLLKMDENGEYEEINATERQRLKIDTLQTDMTLEFDLNVKVNTREAAGILVTSTDVLTKTAQKVIPIKKITKLPSQIFTEPSDFPVLVPDEEVSLSVVIRSAVGIKSIKHTLCNKVLGDLKEYTTIPVSGNPLEMEFILKTVVDNKETNGIKIVVEDIEGLKEEKIINIEGLEGVDNNVALVFNNIEMAPEWEHSTEPDQPYIFSIEGIMVQGVQKHVLSLKEIKGYGSKANSVDFAFINIWRNPSFVAVKNRGFSYVSASRINGGPIGRAYDVNDWIKPAGVTTSKTGFALIPDDKVTDLGIDVMMENAASDVNTFEALNVLQSIVKSIAEGGADMLMQRVNASDGYPNDPCSLQIKDGTYIAFVTEAGKYGVIHVIEAANDMDALVAGGCKIATPTGVVGSQGPAYSGAGITGLTYDGVALLYGRTCKLKIVVQK</sequence>
<gene>
    <name evidence="3" type="ORF">B5E52_02020</name>
    <name evidence="4" type="ORF">DW027_00015</name>
    <name evidence="2" type="ORF">GA560_05805</name>
</gene>
<evidence type="ECO:0000313" key="3">
    <source>
        <dbReference type="EMBL" id="OUQ73634.1"/>
    </source>
</evidence>
<evidence type="ECO:0000313" key="6">
    <source>
        <dbReference type="Proteomes" id="UP000284495"/>
    </source>
</evidence>